<dbReference type="Proteomes" id="UP000295818">
    <property type="component" value="Unassembled WGS sequence"/>
</dbReference>
<dbReference type="InterPro" id="IPR016181">
    <property type="entry name" value="Acyl_CoA_acyltransferase"/>
</dbReference>
<evidence type="ECO:0008006" key="3">
    <source>
        <dbReference type="Google" id="ProtNLM"/>
    </source>
</evidence>
<dbReference type="SUPFAM" id="SSF55729">
    <property type="entry name" value="Acyl-CoA N-acyltransferases (Nat)"/>
    <property type="match status" value="1"/>
</dbReference>
<comment type="caution">
    <text evidence="1">The sequence shown here is derived from an EMBL/GenBank/DDBJ whole genome shotgun (WGS) entry which is preliminary data.</text>
</comment>
<accession>A0ABY2BAN3</accession>
<evidence type="ECO:0000313" key="2">
    <source>
        <dbReference type="Proteomes" id="UP000295818"/>
    </source>
</evidence>
<reference evidence="1 2" key="1">
    <citation type="journal article" date="2015" name="Stand. Genomic Sci.">
        <title>Genomic Encyclopedia of Bacterial and Archaeal Type Strains, Phase III: the genomes of soil and plant-associated and newly described type strains.</title>
        <authorList>
            <person name="Whitman W.B."/>
            <person name="Woyke T."/>
            <person name="Klenk H.P."/>
            <person name="Zhou Y."/>
            <person name="Lilburn T.G."/>
            <person name="Beck B.J."/>
            <person name="De Vos P."/>
            <person name="Vandamme P."/>
            <person name="Eisen J.A."/>
            <person name="Garrity G."/>
            <person name="Hugenholtz P."/>
            <person name="Kyrpides N.C."/>
        </authorList>
    </citation>
    <scope>NUCLEOTIDE SEQUENCE [LARGE SCALE GENOMIC DNA]</scope>
    <source>
        <strain evidence="1 2">VKM Ac-2538</strain>
    </source>
</reference>
<sequence>MDGLHVTIEPDRIVTSTLILRSWSAEDAQAAFEIYGDPGTAEATGMRKPVRDLAEMRKLLGQWEVQSSQSSLPQGLWAVEAADDGQLVGATLLPFGPRRSPSS</sequence>
<evidence type="ECO:0000313" key="1">
    <source>
        <dbReference type="EMBL" id="TCO13175.1"/>
    </source>
</evidence>
<keyword evidence="2" id="KW-1185">Reference proteome</keyword>
<name>A0ABY2BAN3_9ACTN</name>
<organism evidence="1 2">
    <name type="scientific">Kribbella orskensis</name>
    <dbReference type="NCBI Taxonomy" id="2512216"/>
    <lineage>
        <taxon>Bacteria</taxon>
        <taxon>Bacillati</taxon>
        <taxon>Actinomycetota</taxon>
        <taxon>Actinomycetes</taxon>
        <taxon>Propionibacteriales</taxon>
        <taxon>Kribbellaceae</taxon>
        <taxon>Kribbella</taxon>
    </lineage>
</organism>
<proteinExistence type="predicted"/>
<gene>
    <name evidence="1" type="ORF">EV644_1237</name>
</gene>
<dbReference type="Gene3D" id="3.40.630.30">
    <property type="match status" value="1"/>
</dbReference>
<dbReference type="RefSeq" id="WP_132195015.1">
    <property type="nucleotide sequence ID" value="NZ_SLWM01000023.1"/>
</dbReference>
<dbReference type="EMBL" id="SLWM01000023">
    <property type="protein sequence ID" value="TCO13175.1"/>
    <property type="molecule type" value="Genomic_DNA"/>
</dbReference>
<protein>
    <recommendedName>
        <fullName evidence="3">Acetyltransferase (GNAT) family protein</fullName>
    </recommendedName>
</protein>